<keyword evidence="2" id="KW-1185">Reference proteome</keyword>
<dbReference type="EMBL" id="CACSIP010000064">
    <property type="protein sequence ID" value="CAA0136364.1"/>
    <property type="molecule type" value="Genomic_DNA"/>
</dbReference>
<evidence type="ECO:0000313" key="1">
    <source>
        <dbReference type="EMBL" id="CAA0136364.1"/>
    </source>
</evidence>
<name>A0A5S9R8H6_MYCVN</name>
<dbReference type="AlphaFoldDB" id="A0A5S9R8H6"/>
<dbReference type="Proteomes" id="UP000430146">
    <property type="component" value="Unassembled WGS sequence"/>
</dbReference>
<gene>
    <name evidence="1" type="ORF">AELLOGFF_06497</name>
</gene>
<evidence type="ECO:0000313" key="2">
    <source>
        <dbReference type="Proteomes" id="UP000430146"/>
    </source>
</evidence>
<organism evidence="1 2">
    <name type="scientific">Mycolicibacterium vanbaalenii</name>
    <name type="common">Mycobacterium vanbaalenii</name>
    <dbReference type="NCBI Taxonomy" id="110539"/>
    <lineage>
        <taxon>Bacteria</taxon>
        <taxon>Bacillati</taxon>
        <taxon>Actinomycetota</taxon>
        <taxon>Actinomycetes</taxon>
        <taxon>Mycobacteriales</taxon>
        <taxon>Mycobacteriaceae</taxon>
        <taxon>Mycolicibacterium</taxon>
    </lineage>
</organism>
<sequence>MAEDGRPHLVPCVCTVDSRTGAVVDYDCGRAIDDGRPGVCGWVCVVVDVDVASGAGVER</sequence>
<protein>
    <submittedName>
        <fullName evidence="1">Uncharacterized protein</fullName>
    </submittedName>
</protein>
<dbReference type="RefSeq" id="WP_159235066.1">
    <property type="nucleotide sequence ID" value="NZ_CACSIP010000064.1"/>
</dbReference>
<accession>A0A5S9R8H6</accession>
<reference evidence="1 2" key="1">
    <citation type="submission" date="2019-11" db="EMBL/GenBank/DDBJ databases">
        <authorList>
            <person name="Holert J."/>
        </authorList>
    </citation>
    <scope>NUCLEOTIDE SEQUENCE [LARGE SCALE GENOMIC DNA]</scope>
    <source>
        <strain evidence="1">BC8_1</strain>
    </source>
</reference>
<proteinExistence type="predicted"/>